<proteinExistence type="predicted"/>
<reference evidence="1" key="1">
    <citation type="journal article" date="2019" name="Philos. Trans. R. Soc. Lond., B, Biol. Sci.">
        <title>Targeted metagenomic recovery of four divergent viruses reveals shared and distinctive characteristics of giant viruses of marine eukaryotes.</title>
        <authorList>
            <person name="Needham D.M."/>
            <person name="Poirier C."/>
            <person name="Hehenberger E."/>
            <person name="Jimenez V."/>
            <person name="Swalwell J.E."/>
            <person name="Santoro A.E."/>
            <person name="Worden A.Z."/>
        </authorList>
    </citation>
    <scope>NUCLEOTIDE SEQUENCE</scope>
    <source>
        <strain evidence="1">MPacV-611</strain>
    </source>
</reference>
<organism evidence="1">
    <name type="scientific">Megaviridae environmental sample</name>
    <dbReference type="NCBI Taxonomy" id="1737588"/>
    <lineage>
        <taxon>Viruses</taxon>
        <taxon>Varidnaviria</taxon>
        <taxon>Bamfordvirae</taxon>
        <taxon>Nucleocytoviricota</taxon>
        <taxon>Megaviricetes</taxon>
        <taxon>Imitervirales</taxon>
        <taxon>Mimiviridae</taxon>
        <taxon>environmental samples</taxon>
    </lineage>
</organism>
<sequence length="68" mass="7895">MNTDSVVIVISTSGKNSFSLSLINHIKNNLLYSSLLREHLKQLNDNNEIEKLLNYDIYHPFKYDISIL</sequence>
<dbReference type="EMBL" id="MN448289">
    <property type="protein sequence ID" value="QFG74621.1"/>
    <property type="molecule type" value="Genomic_DNA"/>
</dbReference>
<accession>A0A5J6VMC4</accession>
<name>A0A5J6VMC4_9VIRU</name>
<protein>
    <submittedName>
        <fullName evidence="1">Uncharacterized protein</fullName>
    </submittedName>
</protein>
<evidence type="ECO:0000313" key="1">
    <source>
        <dbReference type="EMBL" id="QFG74621.1"/>
    </source>
</evidence>